<dbReference type="AlphaFoldDB" id="A0A7W3YDV4"/>
<dbReference type="EMBL" id="JACHTE010000004">
    <property type="protein sequence ID" value="MBB1088139.1"/>
    <property type="molecule type" value="Genomic_DNA"/>
</dbReference>
<comment type="caution">
    <text evidence="2">The sequence shown here is derived from an EMBL/GenBank/DDBJ whole genome shotgun (WGS) entry which is preliminary data.</text>
</comment>
<name>A0A7W3YDV4_9GAMM</name>
<dbReference type="Pfam" id="PF11306">
    <property type="entry name" value="DUF3108"/>
    <property type="match status" value="1"/>
</dbReference>
<organism evidence="2 3">
    <name type="scientific">Marilutibacter penaei</name>
    <dbReference type="NCBI Taxonomy" id="2759900"/>
    <lineage>
        <taxon>Bacteria</taxon>
        <taxon>Pseudomonadati</taxon>
        <taxon>Pseudomonadota</taxon>
        <taxon>Gammaproteobacteria</taxon>
        <taxon>Lysobacterales</taxon>
        <taxon>Lysobacteraceae</taxon>
        <taxon>Marilutibacter</taxon>
    </lineage>
</organism>
<reference evidence="2 3" key="1">
    <citation type="submission" date="2020-07" db="EMBL/GenBank/DDBJ databases">
        <authorList>
            <person name="Xu S."/>
            <person name="Li A."/>
        </authorList>
    </citation>
    <scope>NUCLEOTIDE SEQUENCE [LARGE SCALE GENOMIC DNA]</scope>
    <source>
        <strain evidence="2 3">SG-8</strain>
    </source>
</reference>
<accession>A0A7W3YDV4</accession>
<dbReference type="InterPro" id="IPR021457">
    <property type="entry name" value="DUF3108"/>
</dbReference>
<gene>
    <name evidence="2" type="ORF">H4F99_06505</name>
</gene>
<feature type="chain" id="PRO_5030727260" evidence="1">
    <location>
        <begin position="23"/>
        <end position="260"/>
    </location>
</feature>
<evidence type="ECO:0000313" key="2">
    <source>
        <dbReference type="EMBL" id="MBB1088139.1"/>
    </source>
</evidence>
<protein>
    <submittedName>
        <fullName evidence="2">DUF3108 domain-containing protein</fullName>
    </submittedName>
</protein>
<sequence>MAHSLRPALVACLLACVLPAAAQAPVIHDIAPVSGSSLVESGRELEPFVARYQVIADGRNLGEATLQLVQLAPRRWRVDLDMSGRGLFRLAGIHAEQSTVFEDTAGGFLPLSQGTVRRHLFNNKRITGTYDWSNRQAVWEGDVKEGREAPVALQPGDLSGLLINLAVIRDAEPGRELRYRYVDNGRAKPHAYAVAAETESVAVGELSYDAMRVTRQPDPGDDEQTVIWVARGVPTPIRMLKREDGVDSYDLRLVDYTGAQ</sequence>
<feature type="signal peptide" evidence="1">
    <location>
        <begin position="1"/>
        <end position="22"/>
    </location>
</feature>
<dbReference type="Proteomes" id="UP000552587">
    <property type="component" value="Unassembled WGS sequence"/>
</dbReference>
<keyword evidence="1" id="KW-0732">Signal</keyword>
<evidence type="ECO:0000256" key="1">
    <source>
        <dbReference type="SAM" id="SignalP"/>
    </source>
</evidence>
<proteinExistence type="predicted"/>
<evidence type="ECO:0000313" key="3">
    <source>
        <dbReference type="Proteomes" id="UP000552587"/>
    </source>
</evidence>
<keyword evidence="3" id="KW-1185">Reference proteome</keyword>